<comment type="caution">
    <text evidence="1">The sequence shown here is derived from an EMBL/GenBank/DDBJ whole genome shotgun (WGS) entry which is preliminary data.</text>
</comment>
<organism evidence="1 2">
    <name type="scientific">Paraburkholderia dipogonis</name>
    <dbReference type="NCBI Taxonomy" id="1211383"/>
    <lineage>
        <taxon>Bacteria</taxon>
        <taxon>Pseudomonadati</taxon>
        <taxon>Pseudomonadota</taxon>
        <taxon>Betaproteobacteria</taxon>
        <taxon>Burkholderiales</taxon>
        <taxon>Burkholderiaceae</taxon>
        <taxon>Paraburkholderia</taxon>
    </lineage>
</organism>
<dbReference type="EMBL" id="JAQQEZ010000006">
    <property type="protein sequence ID" value="MFM0001443.1"/>
    <property type="molecule type" value="Genomic_DNA"/>
</dbReference>
<evidence type="ECO:0000313" key="1">
    <source>
        <dbReference type="EMBL" id="MFM0001443.1"/>
    </source>
</evidence>
<keyword evidence="2" id="KW-1185">Reference proteome</keyword>
<dbReference type="Proteomes" id="UP001629230">
    <property type="component" value="Unassembled WGS sequence"/>
</dbReference>
<sequence length="67" mass="7166">MSAVVSSLHPATDTMRVLTLEQEVRTASALPRAALKATHRTGRPAVVSICADPSPYALGTRNQTTYQ</sequence>
<evidence type="ECO:0000313" key="2">
    <source>
        <dbReference type="Proteomes" id="UP001629230"/>
    </source>
</evidence>
<reference evidence="1 2" key="1">
    <citation type="journal article" date="2024" name="Chem. Sci.">
        <title>Discovery of megapolipeptins by genome mining of a Burkholderiales bacteria collection.</title>
        <authorList>
            <person name="Paulo B.S."/>
            <person name="Recchia M.J.J."/>
            <person name="Lee S."/>
            <person name="Fergusson C.H."/>
            <person name="Romanowski S.B."/>
            <person name="Hernandez A."/>
            <person name="Krull N."/>
            <person name="Liu D.Y."/>
            <person name="Cavanagh H."/>
            <person name="Bos A."/>
            <person name="Gray C.A."/>
            <person name="Murphy B.T."/>
            <person name="Linington R.G."/>
            <person name="Eustaquio A.S."/>
        </authorList>
    </citation>
    <scope>NUCLEOTIDE SEQUENCE [LARGE SCALE GENOMIC DNA]</scope>
    <source>
        <strain evidence="1 2">RL17-350-BIC-A</strain>
    </source>
</reference>
<accession>A0ABW9AND8</accession>
<gene>
    <name evidence="1" type="ORF">PQR57_10470</name>
</gene>
<dbReference type="RefSeq" id="WP_408176938.1">
    <property type="nucleotide sequence ID" value="NZ_JAQQEZ010000006.1"/>
</dbReference>
<proteinExistence type="predicted"/>
<name>A0ABW9AND8_9BURK</name>
<protein>
    <submittedName>
        <fullName evidence="1">Uncharacterized protein</fullName>
    </submittedName>
</protein>